<dbReference type="PANTHER" id="PTHR30560:SF5">
    <property type="entry name" value="OS09G0515400 PROTEIN"/>
    <property type="match status" value="1"/>
</dbReference>
<keyword evidence="6" id="KW-0413">Isomerase</keyword>
<keyword evidence="5" id="KW-0143">Chaperone</keyword>
<protein>
    <recommendedName>
        <fullName evidence="3">peptidylprolyl isomerase</fullName>
        <ecNumber evidence="3">5.2.1.8</ecNumber>
    </recommendedName>
</protein>
<dbReference type="PANTHER" id="PTHR30560">
    <property type="entry name" value="TRIGGER FACTOR CHAPERONE AND PEPTIDYL-PROLYL CIS/TRANS ISOMERASE"/>
    <property type="match status" value="1"/>
</dbReference>
<dbReference type="Pfam" id="PF05697">
    <property type="entry name" value="Trigger_N"/>
    <property type="match status" value="1"/>
</dbReference>
<dbReference type="GO" id="GO:0043022">
    <property type="term" value="F:ribosome binding"/>
    <property type="evidence" value="ECO:0007669"/>
    <property type="project" value="TreeGrafter"/>
</dbReference>
<comment type="catalytic activity">
    <reaction evidence="1">
        <text>[protein]-peptidylproline (omega=180) = [protein]-peptidylproline (omega=0)</text>
        <dbReference type="Rhea" id="RHEA:16237"/>
        <dbReference type="Rhea" id="RHEA-COMP:10747"/>
        <dbReference type="Rhea" id="RHEA-COMP:10748"/>
        <dbReference type="ChEBI" id="CHEBI:83833"/>
        <dbReference type="ChEBI" id="CHEBI:83834"/>
        <dbReference type="EC" id="5.2.1.8"/>
    </reaction>
</comment>
<organism evidence="9 10">
    <name type="scientific">Dioscorea zingiberensis</name>
    <dbReference type="NCBI Taxonomy" id="325984"/>
    <lineage>
        <taxon>Eukaryota</taxon>
        <taxon>Viridiplantae</taxon>
        <taxon>Streptophyta</taxon>
        <taxon>Embryophyta</taxon>
        <taxon>Tracheophyta</taxon>
        <taxon>Spermatophyta</taxon>
        <taxon>Magnoliopsida</taxon>
        <taxon>Liliopsida</taxon>
        <taxon>Dioscoreales</taxon>
        <taxon>Dioscoreaceae</taxon>
        <taxon>Dioscorea</taxon>
    </lineage>
</organism>
<comment type="similarity">
    <text evidence="2">Belongs to the FKBP-type PPIase family. Tig subfamily.</text>
</comment>
<dbReference type="Proteomes" id="UP001085076">
    <property type="component" value="Miscellaneous, Linkage group lg06"/>
</dbReference>
<dbReference type="AlphaFoldDB" id="A0A9D5CA26"/>
<dbReference type="GO" id="GO:0044183">
    <property type="term" value="F:protein folding chaperone"/>
    <property type="evidence" value="ECO:0007669"/>
    <property type="project" value="TreeGrafter"/>
</dbReference>
<proteinExistence type="inferred from homology"/>
<dbReference type="GO" id="GO:0043335">
    <property type="term" value="P:protein unfolding"/>
    <property type="evidence" value="ECO:0007669"/>
    <property type="project" value="TreeGrafter"/>
</dbReference>
<name>A0A9D5CA26_9LILI</name>
<dbReference type="InterPro" id="IPR005215">
    <property type="entry name" value="Trig_fac"/>
</dbReference>
<evidence type="ECO:0000313" key="9">
    <source>
        <dbReference type="EMBL" id="KAJ0969322.1"/>
    </source>
</evidence>
<dbReference type="InterPro" id="IPR036611">
    <property type="entry name" value="Trigger_fac_ribosome-bd_sf"/>
</dbReference>
<dbReference type="EMBL" id="JAGGNH010000006">
    <property type="protein sequence ID" value="KAJ0969322.1"/>
    <property type="molecule type" value="Genomic_DNA"/>
</dbReference>
<evidence type="ECO:0000256" key="5">
    <source>
        <dbReference type="ARBA" id="ARBA00023186"/>
    </source>
</evidence>
<evidence type="ECO:0000259" key="8">
    <source>
        <dbReference type="Pfam" id="PF05697"/>
    </source>
</evidence>
<dbReference type="GO" id="GO:0015031">
    <property type="term" value="P:protein transport"/>
    <property type="evidence" value="ECO:0007669"/>
    <property type="project" value="InterPro"/>
</dbReference>
<sequence length="223" mass="25259">MEVAIRNPFTGLNPEIMYQKHRSSWNTKIQPRFSLHVTRTAEESPRRYNLINTPLDLLVFKNCYKSQKYLNAAYAISQENVGVSTSTFEDFMVSSNNYQDGHVKVRIDVAGTKTQAVFDIVFTKLVDAAQPIPGFRRVKGGKTPDIPKDILLHILGPSKVNYQSIKKIINTTVAEFVEKEGLKVTKDLRVEQSFEELEAVFIPGKEFAFDVIIQLQVTSTTKS</sequence>
<accession>A0A9D5CA26</accession>
<reference evidence="9" key="2">
    <citation type="journal article" date="2022" name="Hortic Res">
        <title>The genome of Dioscorea zingiberensis sheds light on the biosynthesis, origin and evolution of the medicinally important diosgenin saponins.</title>
        <authorList>
            <person name="Li Y."/>
            <person name="Tan C."/>
            <person name="Li Z."/>
            <person name="Guo J."/>
            <person name="Li S."/>
            <person name="Chen X."/>
            <person name="Wang C."/>
            <person name="Dai X."/>
            <person name="Yang H."/>
            <person name="Song W."/>
            <person name="Hou L."/>
            <person name="Xu J."/>
            <person name="Tong Z."/>
            <person name="Xu A."/>
            <person name="Yuan X."/>
            <person name="Wang W."/>
            <person name="Yang Q."/>
            <person name="Chen L."/>
            <person name="Sun Z."/>
            <person name="Wang K."/>
            <person name="Pan B."/>
            <person name="Chen J."/>
            <person name="Bao Y."/>
            <person name="Liu F."/>
            <person name="Qi X."/>
            <person name="Gang D.R."/>
            <person name="Wen J."/>
            <person name="Li J."/>
        </authorList>
    </citation>
    <scope>NUCLEOTIDE SEQUENCE</scope>
    <source>
        <strain evidence="9">Dzin_1.0</strain>
    </source>
</reference>
<evidence type="ECO:0000256" key="4">
    <source>
        <dbReference type="ARBA" id="ARBA00023110"/>
    </source>
</evidence>
<dbReference type="OrthoDB" id="1881930at2759"/>
<keyword evidence="10" id="KW-1185">Reference proteome</keyword>
<evidence type="ECO:0000313" key="10">
    <source>
        <dbReference type="Proteomes" id="UP001085076"/>
    </source>
</evidence>
<evidence type="ECO:0000256" key="2">
    <source>
        <dbReference type="ARBA" id="ARBA00005464"/>
    </source>
</evidence>
<comment type="function">
    <text evidence="7">Involved in protein export. Acts as a chaperone by maintaining the newly synthesized protein in an open conformation. Functions as a peptidyl-prolyl cis-trans isomerase.</text>
</comment>
<feature type="domain" description="Trigger factor ribosome-binding bacterial" evidence="8">
    <location>
        <begin position="100"/>
        <end position="214"/>
    </location>
</feature>
<dbReference type="EC" id="5.2.1.8" evidence="3"/>
<dbReference type="GO" id="GO:0003755">
    <property type="term" value="F:peptidyl-prolyl cis-trans isomerase activity"/>
    <property type="evidence" value="ECO:0007669"/>
    <property type="project" value="UniProtKB-KW"/>
</dbReference>
<dbReference type="InterPro" id="IPR008881">
    <property type="entry name" value="Trigger_fac_ribosome-bd_bac"/>
</dbReference>
<comment type="caution">
    <text evidence="9">The sequence shown here is derived from an EMBL/GenBank/DDBJ whole genome shotgun (WGS) entry which is preliminary data.</text>
</comment>
<gene>
    <name evidence="9" type="ORF">J5N97_022199</name>
</gene>
<reference evidence="9" key="1">
    <citation type="submission" date="2021-03" db="EMBL/GenBank/DDBJ databases">
        <authorList>
            <person name="Li Z."/>
            <person name="Yang C."/>
        </authorList>
    </citation>
    <scope>NUCLEOTIDE SEQUENCE</scope>
    <source>
        <strain evidence="9">Dzin_1.0</strain>
        <tissue evidence="9">Leaf</tissue>
    </source>
</reference>
<evidence type="ECO:0000256" key="7">
    <source>
        <dbReference type="ARBA" id="ARBA00024849"/>
    </source>
</evidence>
<dbReference type="SUPFAM" id="SSF102735">
    <property type="entry name" value="Trigger factor ribosome-binding domain"/>
    <property type="match status" value="1"/>
</dbReference>
<dbReference type="FunFam" id="3.30.70.1050:FF:000004">
    <property type="entry name" value="Trigger factor"/>
    <property type="match status" value="1"/>
</dbReference>
<dbReference type="GO" id="GO:0051083">
    <property type="term" value="P:'de novo' cotranslational protein folding"/>
    <property type="evidence" value="ECO:0007669"/>
    <property type="project" value="TreeGrafter"/>
</dbReference>
<evidence type="ECO:0000256" key="3">
    <source>
        <dbReference type="ARBA" id="ARBA00013194"/>
    </source>
</evidence>
<evidence type="ECO:0000256" key="6">
    <source>
        <dbReference type="ARBA" id="ARBA00023235"/>
    </source>
</evidence>
<dbReference type="Gene3D" id="3.30.70.1050">
    <property type="entry name" value="Trigger factor ribosome-binding domain"/>
    <property type="match status" value="1"/>
</dbReference>
<evidence type="ECO:0000256" key="1">
    <source>
        <dbReference type="ARBA" id="ARBA00000971"/>
    </source>
</evidence>
<keyword evidence="4" id="KW-0697">Rotamase</keyword>